<dbReference type="PANTHER" id="PTHR48475:SF1">
    <property type="entry name" value="RNASE H TYPE-1 DOMAIN-CONTAINING PROTEIN"/>
    <property type="match status" value="1"/>
</dbReference>
<name>A0A371I200_MUCPR</name>
<sequence>MGHPTISKESANWRADMLPDLSFVEIIKKEPLVQIGNAILVHDDSNKPNSRIRDESTKTKTLVEIERKIEENGKPWYHDIKRYLEKREYPKGISENDKRMLRRLAFGFFLNGEIMYKMSVDMTLL</sequence>
<feature type="non-terminal residue" evidence="1">
    <location>
        <position position="1"/>
    </location>
</feature>
<organism evidence="1 2">
    <name type="scientific">Mucuna pruriens</name>
    <name type="common">Velvet bean</name>
    <name type="synonym">Dolichos pruriens</name>
    <dbReference type="NCBI Taxonomy" id="157652"/>
    <lineage>
        <taxon>Eukaryota</taxon>
        <taxon>Viridiplantae</taxon>
        <taxon>Streptophyta</taxon>
        <taxon>Embryophyta</taxon>
        <taxon>Tracheophyta</taxon>
        <taxon>Spermatophyta</taxon>
        <taxon>Magnoliopsida</taxon>
        <taxon>eudicotyledons</taxon>
        <taxon>Gunneridae</taxon>
        <taxon>Pentapetalae</taxon>
        <taxon>rosids</taxon>
        <taxon>fabids</taxon>
        <taxon>Fabales</taxon>
        <taxon>Fabaceae</taxon>
        <taxon>Papilionoideae</taxon>
        <taxon>50 kb inversion clade</taxon>
        <taxon>NPAAA clade</taxon>
        <taxon>indigoferoid/millettioid clade</taxon>
        <taxon>Phaseoleae</taxon>
        <taxon>Mucuna</taxon>
    </lineage>
</organism>
<dbReference type="PANTHER" id="PTHR48475">
    <property type="entry name" value="RIBONUCLEASE H"/>
    <property type="match status" value="1"/>
</dbReference>
<keyword evidence="2" id="KW-1185">Reference proteome</keyword>
<comment type="caution">
    <text evidence="1">The sequence shown here is derived from an EMBL/GenBank/DDBJ whole genome shotgun (WGS) entry which is preliminary data.</text>
</comment>
<dbReference type="Proteomes" id="UP000257109">
    <property type="component" value="Unassembled WGS sequence"/>
</dbReference>
<dbReference type="AlphaFoldDB" id="A0A371I200"/>
<reference evidence="1" key="1">
    <citation type="submission" date="2018-05" db="EMBL/GenBank/DDBJ databases">
        <title>Draft genome of Mucuna pruriens seed.</title>
        <authorList>
            <person name="Nnadi N.E."/>
            <person name="Vos R."/>
            <person name="Hasami M.H."/>
            <person name="Devisetty U.K."/>
            <person name="Aguiy J.C."/>
        </authorList>
    </citation>
    <scope>NUCLEOTIDE SEQUENCE [LARGE SCALE GENOMIC DNA]</scope>
    <source>
        <strain evidence="1">JCA_2017</strain>
    </source>
</reference>
<evidence type="ECO:0000313" key="1">
    <source>
        <dbReference type="EMBL" id="RDY09068.1"/>
    </source>
</evidence>
<gene>
    <name evidence="1" type="ORF">CR513_06629</name>
</gene>
<accession>A0A371I200</accession>
<dbReference type="EMBL" id="QJKJ01001133">
    <property type="protein sequence ID" value="RDY09068.1"/>
    <property type="molecule type" value="Genomic_DNA"/>
</dbReference>
<protein>
    <submittedName>
        <fullName evidence="1">Uncharacterized protein</fullName>
    </submittedName>
</protein>
<evidence type="ECO:0000313" key="2">
    <source>
        <dbReference type="Proteomes" id="UP000257109"/>
    </source>
</evidence>
<proteinExistence type="predicted"/>
<dbReference type="OrthoDB" id="1672869at2759"/>